<name>A0A7M7PX37_NASVI</name>
<evidence type="ECO:0000313" key="7">
    <source>
        <dbReference type="EnsemblMetazoa" id="XP_031777433"/>
    </source>
</evidence>
<dbReference type="GeneID" id="100379134"/>
<dbReference type="SUPFAM" id="SSF90112">
    <property type="entry name" value="Neurotransmitter-gated ion-channel transmembrane pore"/>
    <property type="match status" value="1"/>
</dbReference>
<dbReference type="InParanoid" id="A0A7M7PX37"/>
<dbReference type="Gene3D" id="1.20.58.390">
    <property type="entry name" value="Neurotransmitter-gated ion-channel transmembrane domain"/>
    <property type="match status" value="1"/>
</dbReference>
<dbReference type="InterPro" id="IPR038050">
    <property type="entry name" value="Neuro_actylchol_rec"/>
</dbReference>
<keyword evidence="4 5" id="KW-0472">Membrane</keyword>
<organism evidence="7 8">
    <name type="scientific">Nasonia vitripennis</name>
    <name type="common">Parasitic wasp</name>
    <dbReference type="NCBI Taxonomy" id="7425"/>
    <lineage>
        <taxon>Eukaryota</taxon>
        <taxon>Metazoa</taxon>
        <taxon>Ecdysozoa</taxon>
        <taxon>Arthropoda</taxon>
        <taxon>Hexapoda</taxon>
        <taxon>Insecta</taxon>
        <taxon>Pterygota</taxon>
        <taxon>Neoptera</taxon>
        <taxon>Endopterygota</taxon>
        <taxon>Hymenoptera</taxon>
        <taxon>Apocrita</taxon>
        <taxon>Proctotrupomorpha</taxon>
        <taxon>Chalcidoidea</taxon>
        <taxon>Pteromalidae</taxon>
        <taxon>Pteromalinae</taxon>
        <taxon>Nasonia</taxon>
    </lineage>
</organism>
<feature type="transmembrane region" description="Helical" evidence="5">
    <location>
        <begin position="99"/>
        <end position="118"/>
    </location>
</feature>
<dbReference type="GO" id="GO:0004888">
    <property type="term" value="F:transmembrane signaling receptor activity"/>
    <property type="evidence" value="ECO:0007669"/>
    <property type="project" value="InterPro"/>
</dbReference>
<evidence type="ECO:0000256" key="2">
    <source>
        <dbReference type="ARBA" id="ARBA00022692"/>
    </source>
</evidence>
<evidence type="ECO:0000313" key="8">
    <source>
        <dbReference type="Proteomes" id="UP000002358"/>
    </source>
</evidence>
<dbReference type="RefSeq" id="XP_031777433.1">
    <property type="nucleotide sequence ID" value="XM_031921573.1"/>
</dbReference>
<reference evidence="7" key="1">
    <citation type="submission" date="2021-01" db="UniProtKB">
        <authorList>
            <consortium name="EnsemblMetazoa"/>
        </authorList>
    </citation>
    <scope>IDENTIFICATION</scope>
</reference>
<evidence type="ECO:0000256" key="3">
    <source>
        <dbReference type="ARBA" id="ARBA00022989"/>
    </source>
</evidence>
<dbReference type="Proteomes" id="UP000002358">
    <property type="component" value="Unassembled WGS sequence"/>
</dbReference>
<keyword evidence="2 5" id="KW-0812">Transmembrane</keyword>
<dbReference type="Gene3D" id="2.70.170.10">
    <property type="entry name" value="Neurotransmitter-gated ion-channel ligand-binding domain"/>
    <property type="match status" value="1"/>
</dbReference>
<evidence type="ECO:0000259" key="6">
    <source>
        <dbReference type="Pfam" id="PF02931"/>
    </source>
</evidence>
<keyword evidence="3 5" id="KW-1133">Transmembrane helix</keyword>
<dbReference type="GO" id="GO:0016020">
    <property type="term" value="C:membrane"/>
    <property type="evidence" value="ECO:0007669"/>
    <property type="project" value="UniProtKB-SubCell"/>
</dbReference>
<dbReference type="OrthoDB" id="410315at2759"/>
<sequence length="294" mass="33745">MCVPKMKYSVNCHPDYTEYPYDVQICTIELASWAHSTDEIDLMMAPKRVLSFTSRSLERDVLYYDHFIDTSKFKINENLETRIYGLILIIARRAENMHIVFVVPGFVLMALALCALWLDCHSNERIIVSSISFICHLICIQRVYWSIPHNGNIAPSLLRYYESSFLIMAFVMVLTVLLRELHALKSPAPEWLSATTSSILRSKVGQLLLLSILDPKASAFLEISADDNNELVDGDGEDRSKSESNTSTWSYVALIIGWVAFVLIFFAYIVMLSMYLPYKPNYDADYYRKLNSEK</sequence>
<dbReference type="InterPro" id="IPR036734">
    <property type="entry name" value="Neur_chan_lig-bd_sf"/>
</dbReference>
<dbReference type="InterPro" id="IPR006201">
    <property type="entry name" value="Neur_channel"/>
</dbReference>
<dbReference type="EnsemblMetazoa" id="XM_031921573">
    <property type="protein sequence ID" value="XP_031777433"/>
    <property type="gene ID" value="LOC100379134"/>
</dbReference>
<comment type="subcellular location">
    <subcellularLocation>
        <location evidence="1">Membrane</location>
        <topology evidence="1">Multi-pass membrane protein</topology>
    </subcellularLocation>
</comment>
<evidence type="ECO:0000256" key="4">
    <source>
        <dbReference type="ARBA" id="ARBA00023136"/>
    </source>
</evidence>
<keyword evidence="8" id="KW-1185">Reference proteome</keyword>
<dbReference type="GO" id="GO:0005230">
    <property type="term" value="F:extracellular ligand-gated monoatomic ion channel activity"/>
    <property type="evidence" value="ECO:0007669"/>
    <property type="project" value="InterPro"/>
</dbReference>
<evidence type="ECO:0000256" key="1">
    <source>
        <dbReference type="ARBA" id="ARBA00004141"/>
    </source>
</evidence>
<dbReference type="SUPFAM" id="SSF63712">
    <property type="entry name" value="Nicotinic receptor ligand binding domain-like"/>
    <property type="match status" value="1"/>
</dbReference>
<dbReference type="InterPro" id="IPR036719">
    <property type="entry name" value="Neuro-gated_channel_TM_sf"/>
</dbReference>
<evidence type="ECO:0000256" key="5">
    <source>
        <dbReference type="SAM" id="Phobius"/>
    </source>
</evidence>
<dbReference type="KEGG" id="nvi:100379134"/>
<feature type="domain" description="Neurotransmitter-gated ion-channel ligand-binding" evidence="6">
    <location>
        <begin position="3"/>
        <end position="72"/>
    </location>
</feature>
<dbReference type="Pfam" id="PF02931">
    <property type="entry name" value="Neur_chan_LBD"/>
    <property type="match status" value="1"/>
</dbReference>
<dbReference type="InterPro" id="IPR006202">
    <property type="entry name" value="Neur_chan_lig-bd"/>
</dbReference>
<protein>
    <recommendedName>
        <fullName evidence="6">Neurotransmitter-gated ion-channel ligand-binding domain-containing protein</fullName>
    </recommendedName>
</protein>
<dbReference type="PANTHER" id="PTHR18945">
    <property type="entry name" value="NEUROTRANSMITTER GATED ION CHANNEL"/>
    <property type="match status" value="1"/>
</dbReference>
<dbReference type="AlphaFoldDB" id="A0A7M7PX37"/>
<feature type="transmembrane region" description="Helical" evidence="5">
    <location>
        <begin position="157"/>
        <end position="178"/>
    </location>
</feature>
<feature type="transmembrane region" description="Helical" evidence="5">
    <location>
        <begin position="124"/>
        <end position="145"/>
    </location>
</feature>
<proteinExistence type="predicted"/>
<feature type="transmembrane region" description="Helical" evidence="5">
    <location>
        <begin position="249"/>
        <end position="271"/>
    </location>
</feature>
<accession>A0A7M7PX37</accession>